<protein>
    <submittedName>
        <fullName evidence="2">Uncharacterized protein</fullName>
    </submittedName>
</protein>
<sequence>MKKLIMLISIFLLLSFNISTTTAFAEPKEFSQGFYTMKDLNLYENNNYFVENKSLHTTGMLIIIDNNSVMQQVIRLGPQSPKYPLVSLLSNYKFIIYGENIKLVLS</sequence>
<keyword evidence="4" id="KW-1185">Reference proteome</keyword>
<dbReference type="Proteomes" id="UP000265930">
    <property type="component" value="Unassembled WGS sequence"/>
</dbReference>
<feature type="signal peptide" evidence="1">
    <location>
        <begin position="1"/>
        <end position="25"/>
    </location>
</feature>
<dbReference type="Proteomes" id="UP000191056">
    <property type="component" value="Unassembled WGS sequence"/>
</dbReference>
<proteinExistence type="predicted"/>
<dbReference type="RefSeq" id="WP_079440990.1">
    <property type="nucleotide sequence ID" value="NZ_MZGT01000049.1"/>
</dbReference>
<accession>A0A1V4IIG1</accession>
<gene>
    <name evidence="2" type="ORF">CLCHR_33990</name>
    <name evidence="3" type="ORF">D2A34_13970</name>
</gene>
<dbReference type="OrthoDB" id="1924904at2"/>
<keyword evidence="1" id="KW-0732">Signal</keyword>
<feature type="chain" id="PRO_5044063159" evidence="1">
    <location>
        <begin position="26"/>
        <end position="106"/>
    </location>
</feature>
<comment type="caution">
    <text evidence="2">The sequence shown here is derived from an EMBL/GenBank/DDBJ whole genome shotgun (WGS) entry which is preliminary data.</text>
</comment>
<evidence type="ECO:0000313" key="5">
    <source>
        <dbReference type="Proteomes" id="UP000265930"/>
    </source>
</evidence>
<dbReference type="EMBL" id="QXDJ01000003">
    <property type="protein sequence ID" value="RII34255.1"/>
    <property type="molecule type" value="Genomic_DNA"/>
</dbReference>
<reference evidence="3 5" key="2">
    <citation type="submission" date="2018-08" db="EMBL/GenBank/DDBJ databases">
        <title>Genome of Clostridium chromiireducens C1, DSM12136.</title>
        <authorList>
            <person name="Xing M."/>
            <person name="Wei Y."/>
            <person name="Ang E.L."/>
            <person name="Zhao H."/>
            <person name="Zhang Y."/>
        </authorList>
    </citation>
    <scope>NUCLEOTIDE SEQUENCE [LARGE SCALE GENOMIC DNA]</scope>
    <source>
        <strain evidence="3 5">C1</strain>
    </source>
</reference>
<name>A0A1V4IIG1_9CLOT</name>
<reference evidence="2 4" key="1">
    <citation type="submission" date="2017-03" db="EMBL/GenBank/DDBJ databases">
        <title>Genome sequence of Clostridium chromiireducens DSM 23318.</title>
        <authorList>
            <person name="Poehlein A."/>
            <person name="Daniel R."/>
        </authorList>
    </citation>
    <scope>NUCLEOTIDE SEQUENCE [LARGE SCALE GENOMIC DNA]</scope>
    <source>
        <strain evidence="2 4">DSM 23318</strain>
    </source>
</reference>
<organism evidence="2 4">
    <name type="scientific">Clostridium chromiireducens</name>
    <dbReference type="NCBI Taxonomy" id="225345"/>
    <lineage>
        <taxon>Bacteria</taxon>
        <taxon>Bacillati</taxon>
        <taxon>Bacillota</taxon>
        <taxon>Clostridia</taxon>
        <taxon>Eubacteriales</taxon>
        <taxon>Clostridiaceae</taxon>
        <taxon>Clostridium</taxon>
    </lineage>
</organism>
<dbReference type="EMBL" id="MZGT01000049">
    <property type="protein sequence ID" value="OPJ59624.1"/>
    <property type="molecule type" value="Genomic_DNA"/>
</dbReference>
<evidence type="ECO:0000313" key="2">
    <source>
        <dbReference type="EMBL" id="OPJ59624.1"/>
    </source>
</evidence>
<evidence type="ECO:0000256" key="1">
    <source>
        <dbReference type="SAM" id="SignalP"/>
    </source>
</evidence>
<evidence type="ECO:0000313" key="3">
    <source>
        <dbReference type="EMBL" id="RII34255.1"/>
    </source>
</evidence>
<evidence type="ECO:0000313" key="4">
    <source>
        <dbReference type="Proteomes" id="UP000191056"/>
    </source>
</evidence>
<dbReference type="AlphaFoldDB" id="A0A1V4IIG1"/>